<evidence type="ECO:0000313" key="10">
    <source>
        <dbReference type="EMBL" id="MFD1167284.1"/>
    </source>
</evidence>
<keyword evidence="5 7" id="KW-0472">Membrane</keyword>
<evidence type="ECO:0000256" key="5">
    <source>
        <dbReference type="ARBA" id="ARBA00023136"/>
    </source>
</evidence>
<dbReference type="PROSITE" id="PS52016">
    <property type="entry name" value="TONB_DEPENDENT_REC_3"/>
    <property type="match status" value="1"/>
</dbReference>
<comment type="similarity">
    <text evidence="7">Belongs to the TonB-dependent receptor family.</text>
</comment>
<feature type="signal peptide" evidence="8">
    <location>
        <begin position="1"/>
        <end position="25"/>
    </location>
</feature>
<keyword evidence="4 7" id="KW-0812">Transmembrane</keyword>
<sequence length="1078" mass="119044">MKNHFTKISKVGLLLMLGLSYTTHARANLSHFPMSEFSAQEVIDVKITVVDAKTGNPLNGVNIMNNNKAIGFTNSNGVFQGSVLKGSTISIKMIGYNATSFKAEKDNYTIQLTEVDESIEEVVVTALGIKREEQALGYAASTVKGEQLTEALSNNWMDALSGKVAGVNLMRSNSGPVGSTKIILRGENNLTGENEALIVVDGVIINGGSGRRSALGSDSPYGTGSDNMPVDYGSGMDDINPEDIESITVLKGPGAAALYGQRGANGAVIITTKSGTQKSKGIGITVNSNTSFESMNRSPELQYVYGQGLDGAAHYSFGSTVDGGSTSGTSSAYGPKFDGQEFFQWDPLTQKVGESRTPWRAYDGKNGVNGFFDVGRTFTNSVSIDGSTDKTTARFSATNVQNKWIVPNTGYKRNTLALSVNSKVTDKLTINSKINYNNRWSDNLPGSGYGNQSLMYWYIFWQPSADINWLRNYWVNGEEDRKISYPFSTYPENPYAISYEFINANNRHTITGNAQASYQFSPNLMAQVRAAMDMSTEDRNQNRPYDAGSRLREGSYRSQSVFSRETNLDFLVRYNKEINEDFDFSVTAGGSTLRNEYRRDELTSDGLFYPGVYNHGNARYGVKTKQIIEKFETNSIYGLITTGYKEFLYLDATARMDWTSTLATIYYPDKKLNFFYPSINGSFVFSKLWELPEFINFGKIRASFAGTGSGVQRPYQTSFVYENPNSLIGGALSNPTSLVNPLIRPLRTTSLEFGTDIRMLKNRIKLDVAWYKANSMDQHLYRFVDPASGVSRFLVNFGEVENKGLEISLNTDQVKKDDFTWSSMLTFTTNKNEIKQLTDSSIVLQQRSVGSGQIVGMVGGSLGDLYGIGYLRAPDGQVIYDESTGYAKLTNQVVYLGNTIPKGKASFGNSFSYKGLRLNVLFDTQWGGVGHSLTHYKLAEQGKTVNTLPGRYSGMIGNGVIQNADGTFRPNDVVAKNIDEYYRSHFGQDNAEGSTFPTDFIKFREARLDYSLSKNLVSRLGINRATIGVYGRDLFIWTKWPAFDPEFGTLDGGDIVKGFEIAQFPSTRTFGFNLIVGF</sequence>
<dbReference type="InterPro" id="IPR036942">
    <property type="entry name" value="Beta-barrel_TonB_sf"/>
</dbReference>
<dbReference type="InterPro" id="IPR012910">
    <property type="entry name" value="Plug_dom"/>
</dbReference>
<keyword evidence="3 7" id="KW-1134">Transmembrane beta strand</keyword>
<name>A0ABW3RQA7_9SPHI</name>
<evidence type="ECO:0000256" key="7">
    <source>
        <dbReference type="PROSITE-ProRule" id="PRU01360"/>
    </source>
</evidence>
<accession>A0ABW3RQA7</accession>
<gene>
    <name evidence="10" type="ORF">ACFQ2C_16925</name>
</gene>
<dbReference type="Pfam" id="PF07715">
    <property type="entry name" value="Plug"/>
    <property type="match status" value="1"/>
</dbReference>
<organism evidence="10 11">
    <name type="scientific">Sphingobacterium daejeonense</name>
    <dbReference type="NCBI Taxonomy" id="371142"/>
    <lineage>
        <taxon>Bacteria</taxon>
        <taxon>Pseudomonadati</taxon>
        <taxon>Bacteroidota</taxon>
        <taxon>Sphingobacteriia</taxon>
        <taxon>Sphingobacteriales</taxon>
        <taxon>Sphingobacteriaceae</taxon>
        <taxon>Sphingobacterium</taxon>
    </lineage>
</organism>
<protein>
    <submittedName>
        <fullName evidence="10">SusC/RagA family TonB-linked outer membrane protein</fullName>
    </submittedName>
</protein>
<proteinExistence type="inferred from homology"/>
<dbReference type="InterPro" id="IPR037066">
    <property type="entry name" value="Plug_dom_sf"/>
</dbReference>
<dbReference type="SUPFAM" id="SSF56935">
    <property type="entry name" value="Porins"/>
    <property type="match status" value="1"/>
</dbReference>
<reference evidence="11" key="1">
    <citation type="journal article" date="2019" name="Int. J. Syst. Evol. Microbiol.">
        <title>The Global Catalogue of Microorganisms (GCM) 10K type strain sequencing project: providing services to taxonomists for standard genome sequencing and annotation.</title>
        <authorList>
            <consortium name="The Broad Institute Genomics Platform"/>
            <consortium name="The Broad Institute Genome Sequencing Center for Infectious Disease"/>
            <person name="Wu L."/>
            <person name="Ma J."/>
        </authorList>
    </citation>
    <scope>NUCLEOTIDE SEQUENCE [LARGE SCALE GENOMIC DNA]</scope>
    <source>
        <strain evidence="11">CCUG 52468</strain>
    </source>
</reference>
<feature type="chain" id="PRO_5047265940" evidence="8">
    <location>
        <begin position="26"/>
        <end position="1078"/>
    </location>
</feature>
<keyword evidence="6 7" id="KW-0998">Cell outer membrane</keyword>
<evidence type="ECO:0000259" key="9">
    <source>
        <dbReference type="Pfam" id="PF07715"/>
    </source>
</evidence>
<dbReference type="Gene3D" id="2.40.170.20">
    <property type="entry name" value="TonB-dependent receptor, beta-barrel domain"/>
    <property type="match status" value="1"/>
</dbReference>
<dbReference type="NCBIfam" id="TIGR04057">
    <property type="entry name" value="SusC_RagA_signa"/>
    <property type="match status" value="1"/>
</dbReference>
<evidence type="ECO:0000256" key="6">
    <source>
        <dbReference type="ARBA" id="ARBA00023237"/>
    </source>
</evidence>
<dbReference type="InterPro" id="IPR023996">
    <property type="entry name" value="TonB-dep_OMP_SusC/RagA"/>
</dbReference>
<comment type="subcellular location">
    <subcellularLocation>
        <location evidence="1 7">Cell outer membrane</location>
        <topology evidence="1 7">Multi-pass membrane protein</topology>
    </subcellularLocation>
</comment>
<dbReference type="InterPro" id="IPR023997">
    <property type="entry name" value="TonB-dep_OMP_SusC/RagA_CS"/>
</dbReference>
<dbReference type="NCBIfam" id="TIGR04056">
    <property type="entry name" value="OMP_RagA_SusC"/>
    <property type="match status" value="1"/>
</dbReference>
<keyword evidence="11" id="KW-1185">Reference proteome</keyword>
<evidence type="ECO:0000256" key="1">
    <source>
        <dbReference type="ARBA" id="ARBA00004571"/>
    </source>
</evidence>
<dbReference type="EMBL" id="JBHTKY010000035">
    <property type="protein sequence ID" value="MFD1167284.1"/>
    <property type="molecule type" value="Genomic_DNA"/>
</dbReference>
<feature type="domain" description="TonB-dependent receptor plug" evidence="9">
    <location>
        <begin position="137"/>
        <end position="267"/>
    </location>
</feature>
<evidence type="ECO:0000256" key="4">
    <source>
        <dbReference type="ARBA" id="ARBA00022692"/>
    </source>
</evidence>
<evidence type="ECO:0000256" key="3">
    <source>
        <dbReference type="ARBA" id="ARBA00022452"/>
    </source>
</evidence>
<dbReference type="InterPro" id="IPR039426">
    <property type="entry name" value="TonB-dep_rcpt-like"/>
</dbReference>
<keyword evidence="8" id="KW-0732">Signal</keyword>
<evidence type="ECO:0000313" key="11">
    <source>
        <dbReference type="Proteomes" id="UP001597205"/>
    </source>
</evidence>
<evidence type="ECO:0000256" key="2">
    <source>
        <dbReference type="ARBA" id="ARBA00022448"/>
    </source>
</evidence>
<keyword evidence="2 7" id="KW-0813">Transport</keyword>
<dbReference type="Proteomes" id="UP001597205">
    <property type="component" value="Unassembled WGS sequence"/>
</dbReference>
<comment type="caution">
    <text evidence="10">The sequence shown here is derived from an EMBL/GenBank/DDBJ whole genome shotgun (WGS) entry which is preliminary data.</text>
</comment>
<dbReference type="Gene3D" id="2.170.130.10">
    <property type="entry name" value="TonB-dependent receptor, plug domain"/>
    <property type="match status" value="1"/>
</dbReference>
<dbReference type="RefSeq" id="WP_380898524.1">
    <property type="nucleotide sequence ID" value="NZ_JBHTKY010000035.1"/>
</dbReference>
<evidence type="ECO:0000256" key="8">
    <source>
        <dbReference type="SAM" id="SignalP"/>
    </source>
</evidence>